<sequence length="491" mass="53635">MKTSYLGLLSAALFLTAPAVQAQTKPTPKPASKATTTAKPAAAPAAPATPKETPPPGGTPRDFALPAKEEFELPNGLSAKLVPYGQVPKVTMMVAIQAGNVHEAPDQVGIADVLGKLMNEGTATLNATQLADKVARMGGSLNISVGQDQTMLWASCLSEYAPELATLLAEVVQRPALPASELPRIKTDFKRQMNLARAQPSMQARQKFVASLYGNHPYGRPLPTDAAIDALTLEQVKAFYQNQYGAQRTSVYVAGKFDKDALRQAITKSWSEWAKGPVPRIEIAKAQIRPDIQTLDRPSAPQSTLMIGMPVVDPSHPDYVKLRVMNSLLGGSFGSRITRNIREDKGYTYSPYSNIETHYRAGNWTQNADVTTQETGNSLKEIMYEIERLQKTPPTAEELKGIQNYESGLFVLRNSTPGGIISQLNNLDLHDLPDSYLTEQVKNINAVTPQQVSETARKYVRPEAMTIVVVGDKKIIDPQIKKFKDSRKKAL</sequence>
<feature type="compositionally biased region" description="Low complexity" evidence="1">
    <location>
        <begin position="22"/>
        <end position="51"/>
    </location>
</feature>
<feature type="domain" description="Peptidase M16 C-terminal" evidence="4">
    <location>
        <begin position="231"/>
        <end position="404"/>
    </location>
</feature>
<dbReference type="GO" id="GO:0046872">
    <property type="term" value="F:metal ion binding"/>
    <property type="evidence" value="ECO:0007669"/>
    <property type="project" value="InterPro"/>
</dbReference>
<dbReference type="AlphaFoldDB" id="A0A7W9WBY0"/>
<dbReference type="Proteomes" id="UP000532746">
    <property type="component" value="Unassembled WGS sequence"/>
</dbReference>
<reference evidence="5 6" key="1">
    <citation type="submission" date="2020-08" db="EMBL/GenBank/DDBJ databases">
        <title>Genomic Encyclopedia of Type Strains, Phase IV (KMG-IV): sequencing the most valuable type-strain genomes for metagenomic binning, comparative biology and taxonomic classification.</title>
        <authorList>
            <person name="Goeker M."/>
        </authorList>
    </citation>
    <scope>NUCLEOTIDE SEQUENCE [LARGE SCALE GENOMIC DNA]</scope>
    <source>
        <strain evidence="5 6">DSM 26718</strain>
    </source>
</reference>
<dbReference type="PANTHER" id="PTHR11851:SF224">
    <property type="entry name" value="PROCESSING PROTEASE"/>
    <property type="match status" value="1"/>
</dbReference>
<dbReference type="PANTHER" id="PTHR11851">
    <property type="entry name" value="METALLOPROTEASE"/>
    <property type="match status" value="1"/>
</dbReference>
<dbReference type="Pfam" id="PF05193">
    <property type="entry name" value="Peptidase_M16_C"/>
    <property type="match status" value="1"/>
</dbReference>
<evidence type="ECO:0000313" key="5">
    <source>
        <dbReference type="EMBL" id="MBB6058117.1"/>
    </source>
</evidence>
<evidence type="ECO:0000313" key="6">
    <source>
        <dbReference type="Proteomes" id="UP000532746"/>
    </source>
</evidence>
<proteinExistence type="predicted"/>
<feature type="domain" description="Peptidase M16 N-terminal" evidence="3">
    <location>
        <begin position="88"/>
        <end position="222"/>
    </location>
</feature>
<gene>
    <name evidence="5" type="ORF">HNQ93_000947</name>
</gene>
<dbReference type="InterPro" id="IPR011249">
    <property type="entry name" value="Metalloenz_LuxS/M16"/>
</dbReference>
<dbReference type="EMBL" id="JACHGG010000001">
    <property type="protein sequence ID" value="MBB6058117.1"/>
    <property type="molecule type" value="Genomic_DNA"/>
</dbReference>
<evidence type="ECO:0000259" key="3">
    <source>
        <dbReference type="Pfam" id="PF00675"/>
    </source>
</evidence>
<dbReference type="Pfam" id="PF00675">
    <property type="entry name" value="Peptidase_M16"/>
    <property type="match status" value="1"/>
</dbReference>
<feature type="region of interest" description="Disordered" evidence="1">
    <location>
        <begin position="21"/>
        <end position="62"/>
    </location>
</feature>
<dbReference type="InterPro" id="IPR007863">
    <property type="entry name" value="Peptidase_M16_C"/>
</dbReference>
<evidence type="ECO:0000256" key="1">
    <source>
        <dbReference type="SAM" id="MobiDB-lite"/>
    </source>
</evidence>
<accession>A0A7W9WBY0</accession>
<keyword evidence="2" id="KW-0732">Signal</keyword>
<dbReference type="SUPFAM" id="SSF63411">
    <property type="entry name" value="LuxS/MPP-like metallohydrolase"/>
    <property type="match status" value="2"/>
</dbReference>
<keyword evidence="6" id="KW-1185">Reference proteome</keyword>
<feature type="signal peptide" evidence="2">
    <location>
        <begin position="1"/>
        <end position="22"/>
    </location>
</feature>
<evidence type="ECO:0000259" key="4">
    <source>
        <dbReference type="Pfam" id="PF05193"/>
    </source>
</evidence>
<protein>
    <submittedName>
        <fullName evidence="5">Putative Zn-dependent peptidase</fullName>
    </submittedName>
</protein>
<dbReference type="RefSeq" id="WP_183401722.1">
    <property type="nucleotide sequence ID" value="NZ_JACHGG010000001.1"/>
</dbReference>
<name>A0A7W9WBY0_9BACT</name>
<feature type="chain" id="PRO_5030564420" evidence="2">
    <location>
        <begin position="23"/>
        <end position="491"/>
    </location>
</feature>
<evidence type="ECO:0000256" key="2">
    <source>
        <dbReference type="SAM" id="SignalP"/>
    </source>
</evidence>
<dbReference type="InterPro" id="IPR050361">
    <property type="entry name" value="MPP/UQCRC_Complex"/>
</dbReference>
<dbReference type="Gene3D" id="3.30.830.10">
    <property type="entry name" value="Metalloenzyme, LuxS/M16 peptidase-like"/>
    <property type="match status" value="2"/>
</dbReference>
<organism evidence="5 6">
    <name type="scientific">Hymenobacter luteus</name>
    <dbReference type="NCBI Taxonomy" id="1411122"/>
    <lineage>
        <taxon>Bacteria</taxon>
        <taxon>Pseudomonadati</taxon>
        <taxon>Bacteroidota</taxon>
        <taxon>Cytophagia</taxon>
        <taxon>Cytophagales</taxon>
        <taxon>Hymenobacteraceae</taxon>
        <taxon>Hymenobacter</taxon>
    </lineage>
</organism>
<comment type="caution">
    <text evidence="5">The sequence shown here is derived from an EMBL/GenBank/DDBJ whole genome shotgun (WGS) entry which is preliminary data.</text>
</comment>
<dbReference type="InterPro" id="IPR011765">
    <property type="entry name" value="Pept_M16_N"/>
</dbReference>